<reference evidence="2 3" key="1">
    <citation type="submission" date="2015-10" db="EMBL/GenBank/DDBJ databases">
        <title>Draft genome sequence of Novosphingobium fuchskuhlense DSM 25065 isolated from a surface water sample of the southwest basin of Lake Grosse Fuchskuhle.</title>
        <authorList>
            <person name="Ruckert C."/>
            <person name="Winkler A."/>
            <person name="Glaeser J."/>
            <person name="Grossart H.-P."/>
            <person name="Kalinowski J."/>
            <person name="Glaeser S."/>
        </authorList>
    </citation>
    <scope>NUCLEOTIDE SEQUENCE [LARGE SCALE GENOMIC DNA]</scope>
    <source>
        <strain evidence="2 3">FNE08-7</strain>
    </source>
</reference>
<dbReference type="AlphaFoldDB" id="A0A117UXV5"/>
<evidence type="ECO:0000313" key="2">
    <source>
        <dbReference type="EMBL" id="KUR72864.1"/>
    </source>
</evidence>
<dbReference type="OrthoDB" id="9809788at2"/>
<sequence>MQSAAMVRRPASLPAAVLALALPVLLAGCVGAPEPVRRPVRTSTNWQVPAAPESRMCLAGLSRTYANFTPLPDQYYGAGCSAVGAVRLASLRSDSGMLQLSNLGPVTCPLANTLSGWARFGVDRAARAILGSPLMRIETMGSYACRNVAGSSRLSAHASANAVDVSGFVLADGRRITVLRDWDSPDPQVRAFLATIRGSACKRFGTVLSPDYNAAHHDHFHLEVGGGRPFCR</sequence>
<evidence type="ECO:0000259" key="1">
    <source>
        <dbReference type="Pfam" id="PF06904"/>
    </source>
</evidence>
<evidence type="ECO:0000313" key="3">
    <source>
        <dbReference type="Proteomes" id="UP000058012"/>
    </source>
</evidence>
<protein>
    <submittedName>
        <fullName evidence="2">Extensin</fullName>
    </submittedName>
</protein>
<accession>A0A117UXV5</accession>
<dbReference type="InterPro" id="IPR009683">
    <property type="entry name" value="Extensin-like_C"/>
</dbReference>
<organism evidence="2 3">
    <name type="scientific">Novosphingobium fuchskuhlense</name>
    <dbReference type="NCBI Taxonomy" id="1117702"/>
    <lineage>
        <taxon>Bacteria</taxon>
        <taxon>Pseudomonadati</taxon>
        <taxon>Pseudomonadota</taxon>
        <taxon>Alphaproteobacteria</taxon>
        <taxon>Sphingomonadales</taxon>
        <taxon>Sphingomonadaceae</taxon>
        <taxon>Novosphingobium</taxon>
    </lineage>
</organism>
<gene>
    <name evidence="2" type="ORF">AQZ52_06550</name>
</gene>
<feature type="domain" description="Extensin-like C-terminal" evidence="1">
    <location>
        <begin position="56"/>
        <end position="232"/>
    </location>
</feature>
<name>A0A117UXV5_9SPHN</name>
<proteinExistence type="predicted"/>
<comment type="caution">
    <text evidence="2">The sequence shown here is derived from an EMBL/GenBank/DDBJ whole genome shotgun (WGS) entry which is preliminary data.</text>
</comment>
<dbReference type="Pfam" id="PF06904">
    <property type="entry name" value="Extensin-like_C"/>
    <property type="match status" value="1"/>
</dbReference>
<dbReference type="Proteomes" id="UP000058012">
    <property type="component" value="Unassembled WGS sequence"/>
</dbReference>
<keyword evidence="3" id="KW-1185">Reference proteome</keyword>
<dbReference type="STRING" id="1117702.AQZ52_06550"/>
<dbReference type="EMBL" id="LLZS01000003">
    <property type="protein sequence ID" value="KUR72864.1"/>
    <property type="molecule type" value="Genomic_DNA"/>
</dbReference>